<evidence type="ECO:0000256" key="2">
    <source>
        <dbReference type="SAM" id="Phobius"/>
    </source>
</evidence>
<keyword evidence="4" id="KW-1185">Reference proteome</keyword>
<evidence type="ECO:0000313" key="4">
    <source>
        <dbReference type="Proteomes" id="UP000184128"/>
    </source>
</evidence>
<organism evidence="3 4">
    <name type="scientific">Atopostipes suicloacalis DSM 15692</name>
    <dbReference type="NCBI Taxonomy" id="1121025"/>
    <lineage>
        <taxon>Bacteria</taxon>
        <taxon>Bacillati</taxon>
        <taxon>Bacillota</taxon>
        <taxon>Bacilli</taxon>
        <taxon>Lactobacillales</taxon>
        <taxon>Carnobacteriaceae</taxon>
        <taxon>Atopostipes</taxon>
    </lineage>
</organism>
<feature type="coiled-coil region" evidence="1">
    <location>
        <begin position="260"/>
        <end position="301"/>
    </location>
</feature>
<accession>A0A1M4ZNZ8</accession>
<dbReference type="AlphaFoldDB" id="A0A1M4ZNZ8"/>
<name>A0A1M4ZNZ8_9LACT</name>
<proteinExistence type="predicted"/>
<keyword evidence="2" id="KW-1133">Transmembrane helix</keyword>
<evidence type="ECO:0000313" key="3">
    <source>
        <dbReference type="EMBL" id="SHF19527.1"/>
    </source>
</evidence>
<reference evidence="3 4" key="1">
    <citation type="submission" date="2016-11" db="EMBL/GenBank/DDBJ databases">
        <authorList>
            <person name="Jaros S."/>
            <person name="Januszkiewicz K."/>
            <person name="Wedrychowicz H."/>
        </authorList>
    </citation>
    <scope>NUCLEOTIDE SEQUENCE [LARGE SCALE GENOMIC DNA]</scope>
    <source>
        <strain evidence="3 4">DSM 15692</strain>
    </source>
</reference>
<dbReference type="STRING" id="1121025.SAMN02745249_02011"/>
<dbReference type="OrthoDB" id="2154696at2"/>
<dbReference type="EMBL" id="FQUF01000042">
    <property type="protein sequence ID" value="SHF19527.1"/>
    <property type="molecule type" value="Genomic_DNA"/>
</dbReference>
<evidence type="ECO:0000256" key="1">
    <source>
        <dbReference type="SAM" id="Coils"/>
    </source>
</evidence>
<feature type="transmembrane region" description="Helical" evidence="2">
    <location>
        <begin position="95"/>
        <end position="117"/>
    </location>
</feature>
<keyword evidence="2" id="KW-0472">Membrane</keyword>
<feature type="transmembrane region" description="Helical" evidence="2">
    <location>
        <begin position="309"/>
        <end position="327"/>
    </location>
</feature>
<sequence>MKNYLARGLNEKAGNNFSWRSVFAGVVTFLAMLILLSFIGTAIGFGTPDLTTSDPFSGVGTGLVIWVIITLILSFGAGGYIAGLTANRAGFIHGFITWAVSLISIVVLMTTAVSSIFGVAGNIVGSTAGVVGDVTQEVGSGVASLTEDSFNAITENVDVDTDELESTTTEVLEDTDIPELQPDYLQSQLDATGEDIKDAGYNVVVSGNDAGDEIDKVIANIEERMDTINEGLDEDALTDAVANNTDLSEEEANSAVNNIMDAYDETAQNASEKLDEAKVAVQELQVKAEQAAEEGTQKAEEVSDEAAKYSLYIFAALLIAMFVTAFAGQAGVKTYQDVNPDNTAVK</sequence>
<gene>
    <name evidence="3" type="ORF">SAMN02745249_02011</name>
</gene>
<protein>
    <submittedName>
        <fullName evidence="3">Uncharacterized protein</fullName>
    </submittedName>
</protein>
<keyword evidence="2" id="KW-0812">Transmembrane</keyword>
<keyword evidence="1" id="KW-0175">Coiled coil</keyword>
<feature type="transmembrane region" description="Helical" evidence="2">
    <location>
        <begin position="21"/>
        <end position="43"/>
    </location>
</feature>
<feature type="transmembrane region" description="Helical" evidence="2">
    <location>
        <begin position="63"/>
        <end position="83"/>
    </location>
</feature>
<dbReference type="Proteomes" id="UP000184128">
    <property type="component" value="Unassembled WGS sequence"/>
</dbReference>
<dbReference type="RefSeq" id="WP_084137137.1">
    <property type="nucleotide sequence ID" value="NZ_FQUF01000042.1"/>
</dbReference>